<sequence>MCIVEALRVVKAVKSGKDSRHCLPWRVRDRVAMKYHTTRGTLPGRPSICEDSQWELVERMCMLGPAKRIKVSTVVDELAKLTTGSCATTSCQSTELADRLRLNTMEWESVPEVIAAARRSLAESKDYVAQADAVIPLFGSLWEQLEQVQNRIDTHHSDACRTAFGSLVADADTSTKKLQDRKRSLISLAETTMRCHALHRALTKFCEAQFIE</sequence>
<organism evidence="1 2">
    <name type="scientific">Phytophthora rubi</name>
    <dbReference type="NCBI Taxonomy" id="129364"/>
    <lineage>
        <taxon>Eukaryota</taxon>
        <taxon>Sar</taxon>
        <taxon>Stramenopiles</taxon>
        <taxon>Oomycota</taxon>
        <taxon>Peronosporomycetes</taxon>
        <taxon>Peronosporales</taxon>
        <taxon>Peronosporaceae</taxon>
        <taxon>Phytophthora</taxon>
    </lineage>
</organism>
<dbReference type="EMBL" id="QXFU01000647">
    <property type="protein sequence ID" value="KAE9026004.1"/>
    <property type="molecule type" value="Genomic_DNA"/>
</dbReference>
<evidence type="ECO:0000313" key="1">
    <source>
        <dbReference type="EMBL" id="KAE9026004.1"/>
    </source>
</evidence>
<dbReference type="Proteomes" id="UP000435112">
    <property type="component" value="Unassembled WGS sequence"/>
</dbReference>
<reference evidence="1 2" key="1">
    <citation type="submission" date="2018-09" db="EMBL/GenBank/DDBJ databases">
        <title>Genomic investigation of the strawberry pathogen Phytophthora fragariae indicates pathogenicity is determined by transcriptional variation in three key races.</title>
        <authorList>
            <person name="Adams T.M."/>
            <person name="Armitage A.D."/>
            <person name="Sobczyk M.K."/>
            <person name="Bates H.J."/>
            <person name="Dunwell J.M."/>
            <person name="Nellist C.F."/>
            <person name="Harrison R.J."/>
        </authorList>
    </citation>
    <scope>NUCLEOTIDE SEQUENCE [LARGE SCALE GENOMIC DNA]</scope>
    <source>
        <strain evidence="1 2">SCRP324</strain>
    </source>
</reference>
<evidence type="ECO:0000313" key="2">
    <source>
        <dbReference type="Proteomes" id="UP000435112"/>
    </source>
</evidence>
<accession>A0A6A3MC12</accession>
<name>A0A6A3MC12_9STRA</name>
<dbReference type="OrthoDB" id="89553at2759"/>
<proteinExistence type="predicted"/>
<protein>
    <submittedName>
        <fullName evidence="1">Uncharacterized protein</fullName>
    </submittedName>
</protein>
<dbReference type="AlphaFoldDB" id="A0A6A3MC12"/>
<gene>
    <name evidence="1" type="ORF">PR002_g11037</name>
</gene>
<comment type="caution">
    <text evidence="1">The sequence shown here is derived from an EMBL/GenBank/DDBJ whole genome shotgun (WGS) entry which is preliminary data.</text>
</comment>